<protein>
    <submittedName>
        <fullName evidence="1">Uncharacterized protein</fullName>
    </submittedName>
</protein>
<proteinExistence type="predicted"/>
<comment type="caution">
    <text evidence="1">The sequence shown here is derived from an EMBL/GenBank/DDBJ whole genome shotgun (WGS) entry which is preliminary data.</text>
</comment>
<dbReference type="EMBL" id="BQKI01000085">
    <property type="protein sequence ID" value="GJN34743.1"/>
    <property type="molecule type" value="Genomic_DNA"/>
</dbReference>
<evidence type="ECO:0000313" key="1">
    <source>
        <dbReference type="EMBL" id="GJN34743.1"/>
    </source>
</evidence>
<reference evidence="1" key="1">
    <citation type="journal article" date="2018" name="DNA Res.">
        <title>Multiple hybrid de novo genome assembly of finger millet, an orphan allotetraploid crop.</title>
        <authorList>
            <person name="Hatakeyama M."/>
            <person name="Aluri S."/>
            <person name="Balachadran M.T."/>
            <person name="Sivarajan S.R."/>
            <person name="Patrignani A."/>
            <person name="Gruter S."/>
            <person name="Poveda L."/>
            <person name="Shimizu-Inatsugi R."/>
            <person name="Baeten J."/>
            <person name="Francoijs K.J."/>
            <person name="Nataraja K.N."/>
            <person name="Reddy Y.A.N."/>
            <person name="Phadnis S."/>
            <person name="Ravikumar R.L."/>
            <person name="Schlapbach R."/>
            <person name="Sreeman S.M."/>
            <person name="Shimizu K.K."/>
        </authorList>
    </citation>
    <scope>NUCLEOTIDE SEQUENCE</scope>
</reference>
<dbReference type="PANTHER" id="PTHR33116">
    <property type="entry name" value="REVERSE TRANSCRIPTASE ZINC-BINDING DOMAIN-CONTAINING PROTEIN-RELATED-RELATED"/>
    <property type="match status" value="1"/>
</dbReference>
<organism evidence="1 2">
    <name type="scientific">Eleusine coracana subsp. coracana</name>
    <dbReference type="NCBI Taxonomy" id="191504"/>
    <lineage>
        <taxon>Eukaryota</taxon>
        <taxon>Viridiplantae</taxon>
        <taxon>Streptophyta</taxon>
        <taxon>Embryophyta</taxon>
        <taxon>Tracheophyta</taxon>
        <taxon>Spermatophyta</taxon>
        <taxon>Magnoliopsida</taxon>
        <taxon>Liliopsida</taxon>
        <taxon>Poales</taxon>
        <taxon>Poaceae</taxon>
        <taxon>PACMAD clade</taxon>
        <taxon>Chloridoideae</taxon>
        <taxon>Cynodonteae</taxon>
        <taxon>Eleusininae</taxon>
        <taxon>Eleusine</taxon>
    </lineage>
</organism>
<gene>
    <name evidence="1" type="primary">gb23434</name>
    <name evidence="1" type="ORF">PR202_gb23434</name>
</gene>
<dbReference type="AlphaFoldDB" id="A0AAV5FIM2"/>
<accession>A0AAV5FIM2</accession>
<dbReference type="PANTHER" id="PTHR33116:SF78">
    <property type="entry name" value="OS12G0587133 PROTEIN"/>
    <property type="match status" value="1"/>
</dbReference>
<evidence type="ECO:0000313" key="2">
    <source>
        <dbReference type="Proteomes" id="UP001054889"/>
    </source>
</evidence>
<dbReference type="Proteomes" id="UP001054889">
    <property type="component" value="Unassembled WGS sequence"/>
</dbReference>
<sequence>MINNIHNLFPCGLQHFPCSYLGVPLSLHKLSKTDLQPLVDRVGDCLPTWKSSLFNRAGRVALTKSTLSAIPIHTSIAIGLPPWTIKTINKFRKAFIWTGTKTVSNGKCLVAWRKVCRPSDMGGLGIPDLNLLGFALRLQW</sequence>
<reference evidence="1" key="2">
    <citation type="submission" date="2021-12" db="EMBL/GenBank/DDBJ databases">
        <title>Resequencing data analysis of finger millet.</title>
        <authorList>
            <person name="Hatakeyama M."/>
            <person name="Aluri S."/>
            <person name="Balachadran M.T."/>
            <person name="Sivarajan S.R."/>
            <person name="Poveda L."/>
            <person name="Shimizu-Inatsugi R."/>
            <person name="Schlapbach R."/>
            <person name="Sreeman S.M."/>
            <person name="Shimizu K.K."/>
        </authorList>
    </citation>
    <scope>NUCLEOTIDE SEQUENCE</scope>
</reference>
<name>A0AAV5FIM2_ELECO</name>
<keyword evidence="2" id="KW-1185">Reference proteome</keyword>